<dbReference type="Gene3D" id="3.30.460.10">
    <property type="entry name" value="Beta Polymerase, domain 2"/>
    <property type="match status" value="1"/>
</dbReference>
<reference evidence="13 14" key="1">
    <citation type="submission" date="2014-07" db="EMBL/GenBank/DDBJ databases">
        <authorList>
            <person name="Urmite Genomes Urmite Genomes"/>
        </authorList>
    </citation>
    <scope>NUCLEOTIDE SEQUENCE [LARGE SCALE GENOMIC DNA]</scope>
    <source>
        <strain evidence="13 14">13MG44_air</strain>
    </source>
</reference>
<keyword evidence="14" id="KW-1185">Reference proteome</keyword>
<keyword evidence="2 9" id="KW-0808">Transferase</keyword>
<dbReference type="Pfam" id="PF12627">
    <property type="entry name" value="PolyA_pol_RNAbd"/>
    <property type="match status" value="1"/>
</dbReference>
<dbReference type="GO" id="GO:0046872">
    <property type="term" value="F:metal ion binding"/>
    <property type="evidence" value="ECO:0007669"/>
    <property type="project" value="UniProtKB-KW"/>
</dbReference>
<name>A0A078M6F0_9STAP</name>
<dbReference type="SUPFAM" id="SSF81301">
    <property type="entry name" value="Nucleotidyltransferase"/>
    <property type="match status" value="1"/>
</dbReference>
<evidence type="ECO:0000259" key="12">
    <source>
        <dbReference type="Pfam" id="PF13735"/>
    </source>
</evidence>
<feature type="domain" description="CCA-adding enzyme C-terminal" evidence="12">
    <location>
        <begin position="256"/>
        <end position="390"/>
    </location>
</feature>
<keyword evidence="8 9" id="KW-0694">RNA-binding</keyword>
<dbReference type="GO" id="GO:0000049">
    <property type="term" value="F:tRNA binding"/>
    <property type="evidence" value="ECO:0007669"/>
    <property type="project" value="TreeGrafter"/>
</dbReference>
<comment type="similarity">
    <text evidence="9">Belongs to the tRNA nucleotidyltransferase/poly(A) polymerase family.</text>
</comment>
<keyword evidence="5" id="KW-0479">Metal-binding</keyword>
<sequence>MMTEQNLFKTGAKIIERFEKHNYEGFFVGGAVRDYTLGRSVSDVDITTNALPDEIENLFEKTIDVGKEHGTIIVLMDDIPFEVTTYRVEGEYTDHRRPDNVYFTQHLTEDLSRRDFTINAMAMTQAMELHDPHNGIKDLNNRLINTVGLAKERFYEDALRMVRAVRFMSQLDFKLADEAREAIKEHAAALDYVAVERITAELEKLYRGINVESAKEMIAHTGLLKYMPFFRHIEAGEYVSTKAESLVQEIAVHIYKDSSLSQHLSALKLSNKQKTAIRESLKVIEALEDGIDEKLIAYRFETGILTGTDAIIRLNALLGAQHAKLLEQSIAAKPDLVIKNRSELRINGNSLMSALNARGGPWLRDCLDSAEEAVLLGTVNNNESEIINWVKSHVKNEDGNIVFTDGR</sequence>
<feature type="domain" description="tRNA nucleotidyltransferase/poly(A) polymerase RNA and SrmB- binding" evidence="11">
    <location>
        <begin position="172"/>
        <end position="230"/>
    </location>
</feature>
<dbReference type="NCBIfam" id="NF009814">
    <property type="entry name" value="PRK13299.1"/>
    <property type="match status" value="1"/>
</dbReference>
<dbReference type="InterPro" id="IPR032828">
    <property type="entry name" value="PolyA_RNA-bd"/>
</dbReference>
<evidence type="ECO:0000256" key="6">
    <source>
        <dbReference type="ARBA" id="ARBA00022741"/>
    </source>
</evidence>
<dbReference type="HOGENOM" id="CLU_015961_3_0_9"/>
<dbReference type="eggNOG" id="COG0617">
    <property type="taxonomic scope" value="Bacteria"/>
</dbReference>
<evidence type="ECO:0000256" key="1">
    <source>
        <dbReference type="ARBA" id="ARBA00001946"/>
    </source>
</evidence>
<evidence type="ECO:0000256" key="3">
    <source>
        <dbReference type="ARBA" id="ARBA00022694"/>
    </source>
</evidence>
<dbReference type="GO" id="GO:0016779">
    <property type="term" value="F:nucleotidyltransferase activity"/>
    <property type="evidence" value="ECO:0007669"/>
    <property type="project" value="UniProtKB-KW"/>
</dbReference>
<dbReference type="InterPro" id="IPR043519">
    <property type="entry name" value="NT_sf"/>
</dbReference>
<dbReference type="PANTHER" id="PTHR46173:SF1">
    <property type="entry name" value="CCA TRNA NUCLEOTIDYLTRANSFERASE 1, MITOCHONDRIAL"/>
    <property type="match status" value="1"/>
</dbReference>
<dbReference type="Gene3D" id="1.10.246.80">
    <property type="match status" value="1"/>
</dbReference>
<dbReference type="Pfam" id="PF01743">
    <property type="entry name" value="PolyA_pol"/>
    <property type="match status" value="1"/>
</dbReference>
<dbReference type="GO" id="GO:0008033">
    <property type="term" value="P:tRNA processing"/>
    <property type="evidence" value="ECO:0007669"/>
    <property type="project" value="UniProtKB-KW"/>
</dbReference>
<comment type="cofactor">
    <cofactor evidence="1">
        <name>Mg(2+)</name>
        <dbReference type="ChEBI" id="CHEBI:18420"/>
    </cofactor>
</comment>
<protein>
    <submittedName>
        <fullName evidence="13">CCA-adding enzyme</fullName>
    </submittedName>
</protein>
<dbReference type="OrthoDB" id="9805698at2"/>
<evidence type="ECO:0000256" key="8">
    <source>
        <dbReference type="ARBA" id="ARBA00022884"/>
    </source>
</evidence>
<dbReference type="EMBL" id="CCSE01000001">
    <property type="protein sequence ID" value="CEA00216.1"/>
    <property type="molecule type" value="Genomic_DNA"/>
</dbReference>
<keyword evidence="7" id="KW-0460">Magnesium</keyword>
<accession>A0A078M6F0</accession>
<evidence type="ECO:0000256" key="4">
    <source>
        <dbReference type="ARBA" id="ARBA00022695"/>
    </source>
</evidence>
<dbReference type="InterPro" id="IPR032810">
    <property type="entry name" value="CCA-adding_enz_C"/>
</dbReference>
<evidence type="ECO:0000313" key="13">
    <source>
        <dbReference type="EMBL" id="CEA00216.1"/>
    </source>
</evidence>
<evidence type="ECO:0000313" key="14">
    <source>
        <dbReference type="Proteomes" id="UP000044136"/>
    </source>
</evidence>
<gene>
    <name evidence="13" type="primary">cca</name>
    <name evidence="13" type="ORF">BN1048_00871</name>
</gene>
<dbReference type="SUPFAM" id="SSF81891">
    <property type="entry name" value="Poly A polymerase C-terminal region-like"/>
    <property type="match status" value="1"/>
</dbReference>
<dbReference type="InterPro" id="IPR050264">
    <property type="entry name" value="Bact_CCA-adding_enz_type3_sf"/>
</dbReference>
<evidence type="ECO:0000256" key="5">
    <source>
        <dbReference type="ARBA" id="ARBA00022723"/>
    </source>
</evidence>
<evidence type="ECO:0000259" key="10">
    <source>
        <dbReference type="Pfam" id="PF01743"/>
    </source>
</evidence>
<dbReference type="Proteomes" id="UP000044136">
    <property type="component" value="Unassembled WGS sequence"/>
</dbReference>
<evidence type="ECO:0000256" key="2">
    <source>
        <dbReference type="ARBA" id="ARBA00022679"/>
    </source>
</evidence>
<dbReference type="AlphaFoldDB" id="A0A078M6F0"/>
<organism evidence="13 14">
    <name type="scientific">Jeotgalicoccus saudimassiliensis</name>
    <dbReference type="NCBI Taxonomy" id="1461582"/>
    <lineage>
        <taxon>Bacteria</taxon>
        <taxon>Bacillati</taxon>
        <taxon>Bacillota</taxon>
        <taxon>Bacilli</taxon>
        <taxon>Bacillales</taxon>
        <taxon>Staphylococcaceae</taxon>
        <taxon>Jeotgalicoccus</taxon>
    </lineage>
</organism>
<keyword evidence="6" id="KW-0547">Nucleotide-binding</keyword>
<dbReference type="PANTHER" id="PTHR46173">
    <property type="entry name" value="CCA TRNA NUCLEOTIDYLTRANSFERASE 1, MITOCHONDRIAL"/>
    <property type="match status" value="1"/>
</dbReference>
<keyword evidence="3" id="KW-0819">tRNA processing</keyword>
<keyword evidence="4" id="KW-0548">Nucleotidyltransferase</keyword>
<proteinExistence type="inferred from homology"/>
<dbReference type="CDD" id="cd05398">
    <property type="entry name" value="NT_ClassII-CCAase"/>
    <property type="match status" value="1"/>
</dbReference>
<feature type="domain" description="Poly A polymerase head" evidence="10">
    <location>
        <begin position="26"/>
        <end position="144"/>
    </location>
</feature>
<evidence type="ECO:0000256" key="7">
    <source>
        <dbReference type="ARBA" id="ARBA00022842"/>
    </source>
</evidence>
<dbReference type="Pfam" id="PF13735">
    <property type="entry name" value="tRNA_NucTran2_2"/>
    <property type="match status" value="1"/>
</dbReference>
<dbReference type="Gene3D" id="1.10.3090.10">
    <property type="entry name" value="cca-adding enzyme, domain 2"/>
    <property type="match status" value="1"/>
</dbReference>
<dbReference type="GO" id="GO:0000166">
    <property type="term" value="F:nucleotide binding"/>
    <property type="evidence" value="ECO:0007669"/>
    <property type="project" value="UniProtKB-KW"/>
</dbReference>
<evidence type="ECO:0000256" key="9">
    <source>
        <dbReference type="RuleBase" id="RU003953"/>
    </source>
</evidence>
<dbReference type="InterPro" id="IPR002646">
    <property type="entry name" value="PolA_pol_head_dom"/>
</dbReference>
<dbReference type="STRING" id="1461582.BN1048_00871"/>
<evidence type="ECO:0000259" key="11">
    <source>
        <dbReference type="Pfam" id="PF12627"/>
    </source>
</evidence>